<evidence type="ECO:0000256" key="1">
    <source>
        <dbReference type="SAM" id="Phobius"/>
    </source>
</evidence>
<proteinExistence type="predicted"/>
<reference evidence="2" key="1">
    <citation type="submission" date="2024-06" db="EMBL/GenBank/DDBJ databases">
        <title>Mesorhizobium karijinii sp. nov., a symbiont of the iconic Swainsona formosa from arid Australia.</title>
        <authorList>
            <person name="Hill Y.J."/>
            <person name="Watkin E.L.J."/>
            <person name="O'Hara G.W."/>
            <person name="Terpolilli J."/>
            <person name="Tye M.L."/>
            <person name="Kohlmeier M.G."/>
        </authorList>
    </citation>
    <scope>NUCLEOTIDE SEQUENCE</scope>
    <source>
        <strain evidence="2">WSM2240</strain>
    </source>
</reference>
<dbReference type="EMBL" id="CP159253">
    <property type="protein sequence ID" value="XCG51186.1"/>
    <property type="molecule type" value="Genomic_DNA"/>
</dbReference>
<name>A0AAU8CY92_9HYPH</name>
<keyword evidence="1" id="KW-0472">Membrane</keyword>
<dbReference type="RefSeq" id="WP_353641303.1">
    <property type="nucleotide sequence ID" value="NZ_CP159253.1"/>
</dbReference>
<accession>A0AAU8CY92</accession>
<gene>
    <name evidence="2" type="ORF">ABVK50_12210</name>
</gene>
<dbReference type="InterPro" id="IPR010889">
    <property type="entry name" value="DUF1515"/>
</dbReference>
<organism evidence="2">
    <name type="scientific">Mesorhizobium sp. WSM2240</name>
    <dbReference type="NCBI Taxonomy" id="3228851"/>
    <lineage>
        <taxon>Bacteria</taxon>
        <taxon>Pseudomonadati</taxon>
        <taxon>Pseudomonadota</taxon>
        <taxon>Alphaproteobacteria</taxon>
        <taxon>Hyphomicrobiales</taxon>
        <taxon>Phyllobacteriaceae</taxon>
        <taxon>Mesorhizobium</taxon>
    </lineage>
</organism>
<protein>
    <submittedName>
        <fullName evidence="2">DUF1515 family protein</fullName>
    </submittedName>
</protein>
<keyword evidence="1" id="KW-0812">Transmembrane</keyword>
<keyword evidence="1" id="KW-1133">Transmembrane helix</keyword>
<sequence>MAASLNEIYKMLGELTGTVRAINEKVDDLKNDMGESEVASATSRANVHRRLDEVVLRTTHLETDMLTVKNKVEGVEAVTEDVISLRQQALGAGTLGHWLIRIGIGVVTLAGWAIGIYTWMTGRPPP</sequence>
<dbReference type="AlphaFoldDB" id="A0AAU8CY92"/>
<evidence type="ECO:0000313" key="2">
    <source>
        <dbReference type="EMBL" id="XCG51186.1"/>
    </source>
</evidence>
<dbReference type="Pfam" id="PF07439">
    <property type="entry name" value="DUF1515"/>
    <property type="match status" value="1"/>
</dbReference>
<feature type="transmembrane region" description="Helical" evidence="1">
    <location>
        <begin position="98"/>
        <end position="120"/>
    </location>
</feature>